<name>A0A7V8RME2_9PSED</name>
<dbReference type="EMBL" id="VDLV01000020">
    <property type="protein sequence ID" value="MBA1379186.1"/>
    <property type="molecule type" value="Genomic_DNA"/>
</dbReference>
<evidence type="ECO:0000313" key="1">
    <source>
        <dbReference type="EMBL" id="MBA1379186.1"/>
    </source>
</evidence>
<accession>A0A7V8RME2</accession>
<evidence type="ECO:0000313" key="2">
    <source>
        <dbReference type="Proteomes" id="UP000572407"/>
    </source>
</evidence>
<reference evidence="1 2" key="1">
    <citation type="submission" date="2019-06" db="EMBL/GenBank/DDBJ databases">
        <title>Analysis of the biodiversity of Brassica napus bacterial endophytes for the selection of potential efficient biofertilizers for rapeseed crops.</title>
        <authorList>
            <person name="Jimenez-Gomez A."/>
            <person name="Saati-Santamaria Z."/>
            <person name="Menendez E."/>
            <person name="Rivas R."/>
            <person name="Mateos P.F."/>
            <person name="Velazquez E."/>
            <person name="Garcia-Fraile P."/>
        </authorList>
    </citation>
    <scope>NUCLEOTIDE SEQUENCE [LARGE SCALE GENOMIC DNA]</scope>
    <source>
        <strain evidence="1 2">CDVBN10</strain>
    </source>
</reference>
<dbReference type="AlphaFoldDB" id="A0A7V8RME2"/>
<protein>
    <submittedName>
        <fullName evidence="1">Uncharacterized protein</fullName>
    </submittedName>
</protein>
<dbReference type="Proteomes" id="UP000572407">
    <property type="component" value="Unassembled WGS sequence"/>
</dbReference>
<sequence length="87" mass="9813">MGHKPGTHPQSLWERACSRRRRHSQHQHQLSHRFREQARSHIGFPAGHKTRALPHWISVLTNPADNPIPCGSELARDDGGTANISIN</sequence>
<gene>
    <name evidence="1" type="ORF">FHK92_15420</name>
</gene>
<comment type="caution">
    <text evidence="1">The sequence shown here is derived from an EMBL/GenBank/DDBJ whole genome shotgun (WGS) entry which is preliminary data.</text>
</comment>
<proteinExistence type="predicted"/>
<organism evidence="1 2">
    <name type="scientific">Pseudomonas brassicacearum subsp. neoaurantiaca</name>
    <dbReference type="NCBI Taxonomy" id="494916"/>
    <lineage>
        <taxon>Bacteria</taxon>
        <taxon>Pseudomonadati</taxon>
        <taxon>Pseudomonadota</taxon>
        <taxon>Gammaproteobacteria</taxon>
        <taxon>Pseudomonadales</taxon>
        <taxon>Pseudomonadaceae</taxon>
        <taxon>Pseudomonas</taxon>
    </lineage>
</organism>